<dbReference type="InterPro" id="IPR044429">
    <property type="entry name" value="SETD4_SET"/>
</dbReference>
<gene>
    <name evidence="2" type="ORF">ASPVEDRAFT_583184</name>
</gene>
<keyword evidence="3" id="KW-1185">Reference proteome</keyword>
<dbReference type="PANTHER" id="PTHR13271:SF137">
    <property type="entry name" value="SET DOMAIN-CONTAINING PROTEIN"/>
    <property type="match status" value="1"/>
</dbReference>
<dbReference type="InterPro" id="IPR046341">
    <property type="entry name" value="SET_dom_sf"/>
</dbReference>
<evidence type="ECO:0000313" key="2">
    <source>
        <dbReference type="EMBL" id="OJJ00637.1"/>
    </source>
</evidence>
<evidence type="ECO:0000259" key="1">
    <source>
        <dbReference type="PROSITE" id="PS50280"/>
    </source>
</evidence>
<dbReference type="RefSeq" id="XP_040666399.1">
    <property type="nucleotide sequence ID" value="XM_040815417.1"/>
</dbReference>
<reference evidence="3" key="1">
    <citation type="journal article" date="2017" name="Genome Biol.">
        <title>Comparative genomics reveals high biological diversity and specific adaptations in the industrially and medically important fungal genus Aspergillus.</title>
        <authorList>
            <person name="de Vries R.P."/>
            <person name="Riley R."/>
            <person name="Wiebenga A."/>
            <person name="Aguilar-Osorio G."/>
            <person name="Amillis S."/>
            <person name="Uchima C.A."/>
            <person name="Anderluh G."/>
            <person name="Asadollahi M."/>
            <person name="Askin M."/>
            <person name="Barry K."/>
            <person name="Battaglia E."/>
            <person name="Bayram O."/>
            <person name="Benocci T."/>
            <person name="Braus-Stromeyer S.A."/>
            <person name="Caldana C."/>
            <person name="Canovas D."/>
            <person name="Cerqueira G.C."/>
            <person name="Chen F."/>
            <person name="Chen W."/>
            <person name="Choi C."/>
            <person name="Clum A."/>
            <person name="Dos Santos R.A."/>
            <person name="Damasio A.R."/>
            <person name="Diallinas G."/>
            <person name="Emri T."/>
            <person name="Fekete E."/>
            <person name="Flipphi M."/>
            <person name="Freyberg S."/>
            <person name="Gallo A."/>
            <person name="Gournas C."/>
            <person name="Habgood R."/>
            <person name="Hainaut M."/>
            <person name="Harispe M.L."/>
            <person name="Henrissat B."/>
            <person name="Hilden K.S."/>
            <person name="Hope R."/>
            <person name="Hossain A."/>
            <person name="Karabika E."/>
            <person name="Karaffa L."/>
            <person name="Karanyi Z."/>
            <person name="Krasevec N."/>
            <person name="Kuo A."/>
            <person name="Kusch H."/>
            <person name="LaButti K."/>
            <person name="Lagendijk E.L."/>
            <person name="Lapidus A."/>
            <person name="Levasseur A."/>
            <person name="Lindquist E."/>
            <person name="Lipzen A."/>
            <person name="Logrieco A.F."/>
            <person name="MacCabe A."/>
            <person name="Maekelae M.R."/>
            <person name="Malavazi I."/>
            <person name="Melin P."/>
            <person name="Meyer V."/>
            <person name="Mielnichuk N."/>
            <person name="Miskei M."/>
            <person name="Molnar A.P."/>
            <person name="Mule G."/>
            <person name="Ngan C.Y."/>
            <person name="Orejas M."/>
            <person name="Orosz E."/>
            <person name="Ouedraogo J.P."/>
            <person name="Overkamp K.M."/>
            <person name="Park H.-S."/>
            <person name="Perrone G."/>
            <person name="Piumi F."/>
            <person name="Punt P.J."/>
            <person name="Ram A.F."/>
            <person name="Ramon A."/>
            <person name="Rauscher S."/>
            <person name="Record E."/>
            <person name="Riano-Pachon D.M."/>
            <person name="Robert V."/>
            <person name="Roehrig J."/>
            <person name="Ruller R."/>
            <person name="Salamov A."/>
            <person name="Salih N.S."/>
            <person name="Samson R.A."/>
            <person name="Sandor E."/>
            <person name="Sanguinetti M."/>
            <person name="Schuetze T."/>
            <person name="Sepcic K."/>
            <person name="Shelest E."/>
            <person name="Sherlock G."/>
            <person name="Sophianopoulou V."/>
            <person name="Squina F.M."/>
            <person name="Sun H."/>
            <person name="Susca A."/>
            <person name="Todd R.B."/>
            <person name="Tsang A."/>
            <person name="Unkles S.E."/>
            <person name="van de Wiele N."/>
            <person name="van Rossen-Uffink D."/>
            <person name="Oliveira J.V."/>
            <person name="Vesth T.C."/>
            <person name="Visser J."/>
            <person name="Yu J.-H."/>
            <person name="Zhou M."/>
            <person name="Andersen M.R."/>
            <person name="Archer D.B."/>
            <person name="Baker S.E."/>
            <person name="Benoit I."/>
            <person name="Brakhage A.A."/>
            <person name="Braus G.H."/>
            <person name="Fischer R."/>
            <person name="Frisvad J.C."/>
            <person name="Goldman G.H."/>
            <person name="Houbraken J."/>
            <person name="Oakley B."/>
            <person name="Pocsi I."/>
            <person name="Scazzocchio C."/>
            <person name="Seiboth B."/>
            <person name="vanKuyk P.A."/>
            <person name="Wortman J."/>
            <person name="Dyer P.S."/>
            <person name="Grigoriev I.V."/>
        </authorList>
    </citation>
    <scope>NUCLEOTIDE SEQUENCE [LARGE SCALE GENOMIC DNA]</scope>
    <source>
        <strain evidence="3">CBS 583.65</strain>
    </source>
</reference>
<dbReference type="GeneID" id="63730928"/>
<evidence type="ECO:0000313" key="3">
    <source>
        <dbReference type="Proteomes" id="UP000184073"/>
    </source>
</evidence>
<dbReference type="SUPFAM" id="SSF82199">
    <property type="entry name" value="SET domain"/>
    <property type="match status" value="1"/>
</dbReference>
<dbReference type="PANTHER" id="PTHR13271">
    <property type="entry name" value="UNCHARACTERIZED PUTATIVE METHYLTRANSFERASE"/>
    <property type="match status" value="1"/>
</dbReference>
<dbReference type="EMBL" id="KV878127">
    <property type="protein sequence ID" value="OJJ00637.1"/>
    <property type="molecule type" value="Genomic_DNA"/>
</dbReference>
<dbReference type="InterPro" id="IPR001214">
    <property type="entry name" value="SET_dom"/>
</dbReference>
<sequence>MRPDWWPGEEHELFTQWAISQGIIVNGVGPAKFPGRGLGMLAMRSIQENEAIVRVPRKVMLTVDTIPSSFASKFAEGTPVHALLAAFLCHGEPEDLEPYELWRKTWPTQDDFEDCMPILWPESLRACSSSGPATILPPSISGCWKSVPKEKLKFEYESSHQKLLPQQEQRLRKAWESVVAVFPETSKEIYSYYWLIVNTRSFFYLMPGQGPPEDRNDAMALLPFADYFNHSDVACDVKFDGQEYVFRAVKAYEPGEEIFMSYGPHPNDFLFTEYGFYLDQNESETLYLDDIVFQDLSASIQEELNLQQYFGNYQVTATGVCYRTEIAACIKYMSLEDWQNYVLGYSTRGVDEKKSEDIIREWIRTYIKEADFAIGELGNLGSSKIGQEHQGKVQMLLKRWKQIKGLCNKALQAVAC</sequence>
<dbReference type="Pfam" id="PF00856">
    <property type="entry name" value="SET"/>
    <property type="match status" value="1"/>
</dbReference>
<dbReference type="Gene3D" id="3.90.1410.10">
    <property type="entry name" value="set domain protein methyltransferase, domain 1"/>
    <property type="match status" value="1"/>
</dbReference>
<dbReference type="PROSITE" id="PS50280">
    <property type="entry name" value="SET"/>
    <property type="match status" value="1"/>
</dbReference>
<accession>A0A1L9PGJ2</accession>
<dbReference type="GO" id="GO:0016279">
    <property type="term" value="F:protein-lysine N-methyltransferase activity"/>
    <property type="evidence" value="ECO:0007669"/>
    <property type="project" value="InterPro"/>
</dbReference>
<dbReference type="OrthoDB" id="341421at2759"/>
<name>A0A1L9PGJ2_ASPVE</name>
<protein>
    <recommendedName>
        <fullName evidence="1">SET domain-containing protein</fullName>
    </recommendedName>
</protein>
<dbReference type="STRING" id="1036611.A0A1L9PGJ2"/>
<dbReference type="AlphaFoldDB" id="A0A1L9PGJ2"/>
<dbReference type="InterPro" id="IPR050600">
    <property type="entry name" value="SETD3_SETD6_MTase"/>
</dbReference>
<dbReference type="Proteomes" id="UP000184073">
    <property type="component" value="Unassembled WGS sequence"/>
</dbReference>
<organism evidence="2 3">
    <name type="scientific">Aspergillus versicolor CBS 583.65</name>
    <dbReference type="NCBI Taxonomy" id="1036611"/>
    <lineage>
        <taxon>Eukaryota</taxon>
        <taxon>Fungi</taxon>
        <taxon>Dikarya</taxon>
        <taxon>Ascomycota</taxon>
        <taxon>Pezizomycotina</taxon>
        <taxon>Eurotiomycetes</taxon>
        <taxon>Eurotiomycetidae</taxon>
        <taxon>Eurotiales</taxon>
        <taxon>Aspergillaceae</taxon>
        <taxon>Aspergillus</taxon>
        <taxon>Aspergillus subgen. Nidulantes</taxon>
    </lineage>
</organism>
<feature type="domain" description="SET" evidence="1">
    <location>
        <begin position="26"/>
        <end position="263"/>
    </location>
</feature>
<dbReference type="CDD" id="cd19177">
    <property type="entry name" value="SET_SETD4"/>
    <property type="match status" value="1"/>
</dbReference>
<proteinExistence type="predicted"/>
<dbReference type="VEuPathDB" id="FungiDB:ASPVEDRAFT_583184"/>
<dbReference type="SMART" id="SM00317">
    <property type="entry name" value="SET"/>
    <property type="match status" value="1"/>
</dbReference>